<organism evidence="6 7">
    <name type="scientific">Streptococcus caprae</name>
    <dbReference type="NCBI Taxonomy" id="1640501"/>
    <lineage>
        <taxon>Bacteria</taxon>
        <taxon>Bacillati</taxon>
        <taxon>Bacillota</taxon>
        <taxon>Bacilli</taxon>
        <taxon>Lactobacillales</taxon>
        <taxon>Streptococcaceae</taxon>
        <taxon>Streptococcus</taxon>
    </lineage>
</organism>
<evidence type="ECO:0000259" key="4">
    <source>
        <dbReference type="Pfam" id="PF00370"/>
    </source>
</evidence>
<dbReference type="Proteomes" id="UP001595807">
    <property type="component" value="Unassembled WGS sequence"/>
</dbReference>
<dbReference type="InterPro" id="IPR050406">
    <property type="entry name" value="FGGY_Carb_Kinase"/>
</dbReference>
<dbReference type="PANTHER" id="PTHR43095">
    <property type="entry name" value="SUGAR KINASE"/>
    <property type="match status" value="1"/>
</dbReference>
<reference evidence="7" key="1">
    <citation type="journal article" date="2019" name="Int. J. Syst. Evol. Microbiol.">
        <title>The Global Catalogue of Microorganisms (GCM) 10K type strain sequencing project: providing services to taxonomists for standard genome sequencing and annotation.</title>
        <authorList>
            <consortium name="The Broad Institute Genomics Platform"/>
            <consortium name="The Broad Institute Genome Sequencing Center for Infectious Disease"/>
            <person name="Wu L."/>
            <person name="Ma J."/>
        </authorList>
    </citation>
    <scope>NUCLEOTIDE SEQUENCE [LARGE SCALE GENOMIC DNA]</scope>
    <source>
        <strain evidence="7">CCUG 67170</strain>
    </source>
</reference>
<dbReference type="InterPro" id="IPR043129">
    <property type="entry name" value="ATPase_NBD"/>
</dbReference>
<dbReference type="Pfam" id="PF00370">
    <property type="entry name" value="FGGY_N"/>
    <property type="match status" value="1"/>
</dbReference>
<dbReference type="InterPro" id="IPR018484">
    <property type="entry name" value="FGGY_N"/>
</dbReference>
<dbReference type="EMBL" id="JBHRZV010000027">
    <property type="protein sequence ID" value="MFC3927752.1"/>
    <property type="molecule type" value="Genomic_DNA"/>
</dbReference>
<comment type="similarity">
    <text evidence="1">Belongs to the FGGY kinase family.</text>
</comment>
<dbReference type="RefSeq" id="WP_380425657.1">
    <property type="nucleotide sequence ID" value="NZ_JBHRZV010000027.1"/>
</dbReference>
<proteinExistence type="inferred from homology"/>
<accession>A0ABV8CUQ6</accession>
<evidence type="ECO:0000313" key="6">
    <source>
        <dbReference type="EMBL" id="MFC3927752.1"/>
    </source>
</evidence>
<sequence length="528" mass="57287">MATQKESILSGQTSLGIEFGSTRIKAVLLDSNRQELASSSYQWENQLVDGLWTYSQEVILDGLQTTYGRLKEIVLQEYGVSLTKIGQVGISAMMHGYLAFDEAGQLLVPFRTWRNSNTGSAAKALTEAFNFNIPERWSVAHLYQAILNKEEHVPRVHHITTLAGYIHWLLTGRQVLGVGDASGLFPIDSLTKDYHKNFLARFSELIAEQGLDLRVPDIFPQVLVAGAEAGQLTPEGASLLDPTGQLEPGACFCPPEGDAGTGMVATNSVRPKTGNVSAGTSVFAMVVLEEALKRVHPEIDLVTTPSGDAVAMVHANNCTSDLNAWVNLFHEFAQKSGSPISLDETYQLLFESALKADSDTGQLVSYGLFSGENILGLDQGRPILLREANSQFNLANLMKSHILSAFSTLAIGMEILTQEEQVPIDSLLGHGGIFATPRVAQECLSAILDLPISVTETANTGGAWGMAILADYLNHTDKNLEDYLENTVFYETASSSIEASTGAVQAAQTYLERFKSNLEVERSAIVKK</sequence>
<keyword evidence="2 6" id="KW-0808">Transferase</keyword>
<feature type="domain" description="Carbohydrate kinase FGGY C-terminal" evidence="5">
    <location>
        <begin position="275"/>
        <end position="470"/>
    </location>
</feature>
<keyword evidence="3" id="KW-0418">Kinase</keyword>
<gene>
    <name evidence="6" type="ORF">ACFORF_03860</name>
</gene>
<dbReference type="Pfam" id="PF02782">
    <property type="entry name" value="FGGY_C"/>
    <property type="match status" value="1"/>
</dbReference>
<dbReference type="SUPFAM" id="SSF53067">
    <property type="entry name" value="Actin-like ATPase domain"/>
    <property type="match status" value="2"/>
</dbReference>
<evidence type="ECO:0000256" key="3">
    <source>
        <dbReference type="ARBA" id="ARBA00022777"/>
    </source>
</evidence>
<dbReference type="GO" id="GO:0004856">
    <property type="term" value="F:D-xylulokinase activity"/>
    <property type="evidence" value="ECO:0007669"/>
    <property type="project" value="UniProtKB-EC"/>
</dbReference>
<evidence type="ECO:0000313" key="7">
    <source>
        <dbReference type="Proteomes" id="UP001595807"/>
    </source>
</evidence>
<evidence type="ECO:0000256" key="2">
    <source>
        <dbReference type="ARBA" id="ARBA00022679"/>
    </source>
</evidence>
<evidence type="ECO:0000259" key="5">
    <source>
        <dbReference type="Pfam" id="PF02782"/>
    </source>
</evidence>
<dbReference type="InterPro" id="IPR018485">
    <property type="entry name" value="FGGY_C"/>
</dbReference>
<dbReference type="CDD" id="cd07809">
    <property type="entry name" value="ASKHA_NBD_FGGY_BaXK-like"/>
    <property type="match status" value="1"/>
</dbReference>
<evidence type="ECO:0000256" key="1">
    <source>
        <dbReference type="ARBA" id="ARBA00009156"/>
    </source>
</evidence>
<comment type="caution">
    <text evidence="6">The sequence shown here is derived from an EMBL/GenBank/DDBJ whole genome shotgun (WGS) entry which is preliminary data.</text>
</comment>
<dbReference type="EC" id="2.7.1.17" evidence="6"/>
<protein>
    <submittedName>
        <fullName evidence="6">Xylulokinase</fullName>
        <ecNumber evidence="6">2.7.1.17</ecNumber>
    </submittedName>
</protein>
<name>A0ABV8CUQ6_9STRE</name>
<feature type="domain" description="Carbohydrate kinase FGGY N-terminal" evidence="4">
    <location>
        <begin position="15"/>
        <end position="238"/>
    </location>
</feature>
<dbReference type="PANTHER" id="PTHR43095:SF5">
    <property type="entry name" value="XYLULOSE KINASE"/>
    <property type="match status" value="1"/>
</dbReference>
<keyword evidence="7" id="KW-1185">Reference proteome</keyword>
<dbReference type="Gene3D" id="3.30.420.40">
    <property type="match status" value="2"/>
</dbReference>